<proteinExistence type="predicted"/>
<dbReference type="AlphaFoldDB" id="A0A1S1H928"/>
<dbReference type="PANTHER" id="PTHR30273">
    <property type="entry name" value="PERIPLASMIC SIGNAL SENSOR AND SIGMA FACTOR ACTIVATOR FECR-RELATED"/>
    <property type="match status" value="1"/>
</dbReference>
<sequence>MMPADEEAAFERAEEAAFWCVRLAASPLDQASQDAFDAWIAADPANAAAFEEVVVLWQGVDWVKDAPEMIAHRAEAVESLRRTNERRWSRGPAPRRPWVAALAACFAMIFVLGIQIFGHPVQVYETGIGERRIATLEDGTRLTMDGATRVEVRMDADRRRLTLVNGRAKFDVAHDPLRPLSVLARNRLTVATGTSFSVELLPRQMRVVLYEGKVEVLAQADRGRETSLLTRTASADADAALVPGKELVASTEGTQVRVAKTDVARSLDWENGQLSFEGEPLALAVERINRSAKEKLVIADSAIANYRIVGTFNAGDTEAFLEGVAALHPVHIDRQPGMLLLRRGG</sequence>
<evidence type="ECO:0000259" key="3">
    <source>
        <dbReference type="Pfam" id="PF16220"/>
    </source>
</evidence>
<reference evidence="4 5" key="1">
    <citation type="submission" date="2016-09" db="EMBL/GenBank/DDBJ databases">
        <title>Metabolic pathway, cell adaptation mechanisms and a novel monoxygenase revealed through proteogenomic-transcription analysis of a Sphingomonas haloaromaticamans strain degrading the fungicide ortho-phenylphenol.</title>
        <authorList>
            <person name="Perruchon C."/>
            <person name="Papadopoulou E.S."/>
            <person name="Rousidou C."/>
            <person name="Vasileiadis S."/>
            <person name="Tanou G."/>
            <person name="Amoutzias G."/>
            <person name="Molassiotis A."/>
            <person name="Karpouzas D.G."/>
        </authorList>
    </citation>
    <scope>NUCLEOTIDE SEQUENCE [LARGE SCALE GENOMIC DNA]</scope>
    <source>
        <strain evidence="4 5">P3</strain>
    </source>
</reference>
<dbReference type="Proteomes" id="UP000179467">
    <property type="component" value="Unassembled WGS sequence"/>
</dbReference>
<dbReference type="InterPro" id="IPR012373">
    <property type="entry name" value="Ferrdict_sens_TM"/>
</dbReference>
<evidence type="ECO:0000256" key="1">
    <source>
        <dbReference type="SAM" id="Phobius"/>
    </source>
</evidence>
<keyword evidence="5" id="KW-1185">Reference proteome</keyword>
<dbReference type="GO" id="GO:0016989">
    <property type="term" value="F:sigma factor antagonist activity"/>
    <property type="evidence" value="ECO:0007669"/>
    <property type="project" value="TreeGrafter"/>
</dbReference>
<gene>
    <name evidence="4" type="ORF">BHE75_00581</name>
</gene>
<evidence type="ECO:0000313" key="4">
    <source>
        <dbReference type="EMBL" id="OHT18607.1"/>
    </source>
</evidence>
<dbReference type="OrthoDB" id="9798846at2"/>
<dbReference type="Gene3D" id="2.60.120.1440">
    <property type="match status" value="1"/>
</dbReference>
<protein>
    <submittedName>
        <fullName evidence="4">Fec operon regulator FecR</fullName>
    </submittedName>
</protein>
<dbReference type="Pfam" id="PF04773">
    <property type="entry name" value="FecR"/>
    <property type="match status" value="1"/>
</dbReference>
<dbReference type="EMBL" id="MIPT01000001">
    <property type="protein sequence ID" value="OHT18607.1"/>
    <property type="molecule type" value="Genomic_DNA"/>
</dbReference>
<dbReference type="Pfam" id="PF16220">
    <property type="entry name" value="DUF4880"/>
    <property type="match status" value="1"/>
</dbReference>
<feature type="domain" description="FecR N-terminal" evidence="3">
    <location>
        <begin position="14"/>
        <end position="53"/>
    </location>
</feature>
<name>A0A1S1H928_9SPHN</name>
<dbReference type="PANTHER" id="PTHR30273:SF2">
    <property type="entry name" value="PROTEIN FECR"/>
    <property type="match status" value="1"/>
</dbReference>
<feature type="domain" description="FecR protein" evidence="2">
    <location>
        <begin position="123"/>
        <end position="215"/>
    </location>
</feature>
<dbReference type="PIRSF" id="PIRSF018266">
    <property type="entry name" value="FecR"/>
    <property type="match status" value="1"/>
</dbReference>
<accession>A0A1S1H928</accession>
<feature type="transmembrane region" description="Helical" evidence="1">
    <location>
        <begin position="97"/>
        <end position="118"/>
    </location>
</feature>
<keyword evidence="1" id="KW-1133">Transmembrane helix</keyword>
<dbReference type="Gene3D" id="3.55.50.30">
    <property type="match status" value="1"/>
</dbReference>
<dbReference type="InterPro" id="IPR006860">
    <property type="entry name" value="FecR"/>
</dbReference>
<keyword evidence="1" id="KW-0472">Membrane</keyword>
<dbReference type="InterPro" id="IPR032623">
    <property type="entry name" value="FecR_N"/>
</dbReference>
<organism evidence="4 5">
    <name type="scientific">Edaphosphingomonas haloaromaticamans</name>
    <dbReference type="NCBI Taxonomy" id="653954"/>
    <lineage>
        <taxon>Bacteria</taxon>
        <taxon>Pseudomonadati</taxon>
        <taxon>Pseudomonadota</taxon>
        <taxon>Alphaproteobacteria</taxon>
        <taxon>Sphingomonadales</taxon>
        <taxon>Rhizorhabdaceae</taxon>
        <taxon>Edaphosphingomonas</taxon>
    </lineage>
</organism>
<evidence type="ECO:0000313" key="5">
    <source>
        <dbReference type="Proteomes" id="UP000179467"/>
    </source>
</evidence>
<comment type="caution">
    <text evidence="4">The sequence shown here is derived from an EMBL/GenBank/DDBJ whole genome shotgun (WGS) entry which is preliminary data.</text>
</comment>
<keyword evidence="1" id="KW-0812">Transmembrane</keyword>
<evidence type="ECO:0000259" key="2">
    <source>
        <dbReference type="Pfam" id="PF04773"/>
    </source>
</evidence>